<reference evidence="2" key="1">
    <citation type="journal article" date="2012" name="Nat. Genet.">
        <title>Lifestyle transitions in plant pathogenic Colletotrichum fungi deciphered by genome and transcriptome analyses.</title>
        <authorList>
            <person name="O'Connell R.J."/>
            <person name="Thon M.R."/>
            <person name="Hacquard S."/>
            <person name="Amyotte S.G."/>
            <person name="Kleemann J."/>
            <person name="Torres M.F."/>
            <person name="Damm U."/>
            <person name="Buiate E.A."/>
            <person name="Epstein L."/>
            <person name="Alkan N."/>
            <person name="Altmueller J."/>
            <person name="Alvarado-Balderrama L."/>
            <person name="Bauser C.A."/>
            <person name="Becker C."/>
            <person name="Birren B.W."/>
            <person name="Chen Z."/>
            <person name="Choi J."/>
            <person name="Crouch J.A."/>
            <person name="Duvick J.P."/>
            <person name="Farman M.A."/>
            <person name="Gan P."/>
            <person name="Heiman D."/>
            <person name="Henrissat B."/>
            <person name="Howard R.J."/>
            <person name="Kabbage M."/>
            <person name="Koch C."/>
            <person name="Kracher B."/>
            <person name="Kubo Y."/>
            <person name="Law A.D."/>
            <person name="Lebrun M.-H."/>
            <person name="Lee Y.-H."/>
            <person name="Miyara I."/>
            <person name="Moore N."/>
            <person name="Neumann U."/>
            <person name="Nordstroem K."/>
            <person name="Panaccione D.G."/>
            <person name="Panstruga R."/>
            <person name="Place M."/>
            <person name="Proctor R.H."/>
            <person name="Prusky D."/>
            <person name="Rech G."/>
            <person name="Reinhardt R."/>
            <person name="Rollins J.A."/>
            <person name="Rounsley S."/>
            <person name="Schardl C.L."/>
            <person name="Schwartz D.C."/>
            <person name="Shenoy N."/>
            <person name="Shirasu K."/>
            <person name="Sikhakolli U.R."/>
            <person name="Stueber K."/>
            <person name="Sukno S.A."/>
            <person name="Sweigard J.A."/>
            <person name="Takano Y."/>
            <person name="Takahara H."/>
            <person name="Trail F."/>
            <person name="van der Does H.C."/>
            <person name="Voll L.M."/>
            <person name="Will I."/>
            <person name="Young S."/>
            <person name="Zeng Q."/>
            <person name="Zhang J."/>
            <person name="Zhou S."/>
            <person name="Dickman M.B."/>
            <person name="Schulze-Lefert P."/>
            <person name="Ver Loren van Themaat E."/>
            <person name="Ma L.-J."/>
            <person name="Vaillancourt L.J."/>
        </authorList>
    </citation>
    <scope>NUCLEOTIDE SEQUENCE [LARGE SCALE GENOMIC DNA]</scope>
    <source>
        <strain evidence="2">IMI 349063</strain>
    </source>
</reference>
<sequence>MFYSIFLSPIGSTTVSVHSKLPRASWPCLTSRYLQRNLLQPLRHLHLDVRDLNVFAVDILGNHLKNDLLLVGWDRLLGNRLYELAQLEVLAVLELGRREEAGVQQANTGAEHRNGETLLLKVLQKLLKRDIGHLETVPDLVQLDDAVGALEFHLRASNRLAEAKEGQREVDEAVLVLFQILLAVNNLVQLQDHQTRYERRRRRNGRDDLSGDELGLVAVSLLNLVVGSAQVATGRDEVDVVV</sequence>
<protein>
    <submittedName>
        <fullName evidence="1">Uncharacterized protein</fullName>
    </submittedName>
</protein>
<proteinExistence type="predicted"/>
<evidence type="ECO:0000313" key="2">
    <source>
        <dbReference type="Proteomes" id="UP000007174"/>
    </source>
</evidence>
<name>H1VGC6_COLHI</name>
<evidence type="ECO:0000313" key="1">
    <source>
        <dbReference type="EMBL" id="CCF39279.1"/>
    </source>
</evidence>
<dbReference type="HOGENOM" id="CLU_1147123_0_0_1"/>
<dbReference type="EMBL" id="CACQ02003408">
    <property type="protein sequence ID" value="CCF39279.1"/>
    <property type="molecule type" value="Genomic_DNA"/>
</dbReference>
<dbReference type="AlphaFoldDB" id="H1VGC6"/>
<dbReference type="Proteomes" id="UP000007174">
    <property type="component" value="Unassembled WGS sequence"/>
</dbReference>
<gene>
    <name evidence="1" type="ORF">CH063_10151</name>
</gene>
<accession>H1VGC6</accession>
<organism evidence="1 2">
    <name type="scientific">Colletotrichum higginsianum (strain IMI 349063)</name>
    <name type="common">Crucifer anthracnose fungus</name>
    <dbReference type="NCBI Taxonomy" id="759273"/>
    <lineage>
        <taxon>Eukaryota</taxon>
        <taxon>Fungi</taxon>
        <taxon>Dikarya</taxon>
        <taxon>Ascomycota</taxon>
        <taxon>Pezizomycotina</taxon>
        <taxon>Sordariomycetes</taxon>
        <taxon>Hypocreomycetidae</taxon>
        <taxon>Glomerellales</taxon>
        <taxon>Glomerellaceae</taxon>
        <taxon>Colletotrichum</taxon>
        <taxon>Colletotrichum destructivum species complex</taxon>
    </lineage>
</organism>